<protein>
    <submittedName>
        <fullName evidence="1">Uncharacterized protein</fullName>
    </submittedName>
</protein>
<organism evidence="1 2">
    <name type="scientific">Centaurea solstitialis</name>
    <name type="common">yellow star-thistle</name>
    <dbReference type="NCBI Taxonomy" id="347529"/>
    <lineage>
        <taxon>Eukaryota</taxon>
        <taxon>Viridiplantae</taxon>
        <taxon>Streptophyta</taxon>
        <taxon>Embryophyta</taxon>
        <taxon>Tracheophyta</taxon>
        <taxon>Spermatophyta</taxon>
        <taxon>Magnoliopsida</taxon>
        <taxon>eudicotyledons</taxon>
        <taxon>Gunneridae</taxon>
        <taxon>Pentapetalae</taxon>
        <taxon>asterids</taxon>
        <taxon>campanulids</taxon>
        <taxon>Asterales</taxon>
        <taxon>Asteraceae</taxon>
        <taxon>Carduoideae</taxon>
        <taxon>Cardueae</taxon>
        <taxon>Centaureinae</taxon>
        <taxon>Centaurea</taxon>
    </lineage>
</organism>
<reference evidence="1" key="1">
    <citation type="submission" date="2023-03" db="EMBL/GenBank/DDBJ databases">
        <title>Chromosome-scale reference genome and RAD-based genetic map of yellow starthistle (Centaurea solstitialis) reveal putative structural variation and QTLs associated with invader traits.</title>
        <authorList>
            <person name="Reatini B."/>
            <person name="Cang F.A."/>
            <person name="Jiang Q."/>
            <person name="Mckibben M.T.W."/>
            <person name="Barker M.S."/>
            <person name="Rieseberg L.H."/>
            <person name="Dlugosch K.M."/>
        </authorList>
    </citation>
    <scope>NUCLEOTIDE SEQUENCE</scope>
    <source>
        <strain evidence="1">CAN-66</strain>
        <tissue evidence="1">Leaf</tissue>
    </source>
</reference>
<evidence type="ECO:0000313" key="1">
    <source>
        <dbReference type="EMBL" id="KAJ9538411.1"/>
    </source>
</evidence>
<dbReference type="AlphaFoldDB" id="A0AA38SM34"/>
<name>A0AA38SM34_9ASTR</name>
<sequence length="338" mass="38010">MVRQTSTGYATSFKANPTLSITRSKIIDTPDEEVTNLSGKFVTTRSTWIQNEIHKLLISLKLRGTNKFHHGFKLDLKILGQLLLWALGATNGIKDENQIGMVVTSEDVGASNGAFILTYVKLSKPYTSKHELNYLRLVPLSFLCLAERKEKDVERLNYLTTRGVSSYQKSKIITEDLDQGAHEPYQWRSETIFSWHIVTITSQHYSPKGNVYIRLCVVIVGWEPAACRLQQAPLRERRIGMAVWILGIWVGRVRSVTSLEGTMNYISVYLGSIHGMGMWRYPDRVSCTGKALEVTKNLIQSSSKPGVVKAFMIPSHSFLSKTKPLAIEYALLDSNPNG</sequence>
<evidence type="ECO:0000313" key="2">
    <source>
        <dbReference type="Proteomes" id="UP001172457"/>
    </source>
</evidence>
<proteinExistence type="predicted"/>
<accession>A0AA38SM34</accession>
<gene>
    <name evidence="1" type="ORF">OSB04_031144</name>
</gene>
<comment type="caution">
    <text evidence="1">The sequence shown here is derived from an EMBL/GenBank/DDBJ whole genome shotgun (WGS) entry which is preliminary data.</text>
</comment>
<keyword evidence="2" id="KW-1185">Reference proteome</keyword>
<dbReference type="Proteomes" id="UP001172457">
    <property type="component" value="Chromosome 8"/>
</dbReference>
<dbReference type="EMBL" id="JARYMX010000008">
    <property type="protein sequence ID" value="KAJ9538411.1"/>
    <property type="molecule type" value="Genomic_DNA"/>
</dbReference>